<sequence>MPRPAALLSSLTLLNTTHKHGHLSKETPQPKAQVSSLFGDSRGGEEAPAQRLTFSLLLGDHWRWLRKGLAYLTIGSRVGGCWRAKEKRQEGETATVTWRDRVRGRKKERNFSVEQ</sequence>
<organism evidence="2 3">
    <name type="scientific">Gulo gulo</name>
    <name type="common">Wolverine</name>
    <name type="synonym">Gluton</name>
    <dbReference type="NCBI Taxonomy" id="48420"/>
    <lineage>
        <taxon>Eukaryota</taxon>
        <taxon>Metazoa</taxon>
        <taxon>Chordata</taxon>
        <taxon>Craniata</taxon>
        <taxon>Vertebrata</taxon>
        <taxon>Euteleostomi</taxon>
        <taxon>Mammalia</taxon>
        <taxon>Eutheria</taxon>
        <taxon>Laurasiatheria</taxon>
        <taxon>Carnivora</taxon>
        <taxon>Caniformia</taxon>
        <taxon>Musteloidea</taxon>
        <taxon>Mustelidae</taxon>
        <taxon>Guloninae</taxon>
        <taxon>Gulo</taxon>
    </lineage>
</organism>
<proteinExistence type="predicted"/>
<accession>A0A9X9M741</accession>
<reference evidence="2 3" key="1">
    <citation type="submission" date="2018-10" db="EMBL/GenBank/DDBJ databases">
        <authorList>
            <person name="Ekblom R."/>
            <person name="Jareborg N."/>
        </authorList>
    </citation>
    <scope>NUCLEOTIDE SEQUENCE [LARGE SCALE GENOMIC DNA]</scope>
    <source>
        <tissue evidence="2">Muscle</tissue>
    </source>
</reference>
<gene>
    <name evidence="2" type="ORF">BN2614_LOCUS1</name>
</gene>
<evidence type="ECO:0000256" key="1">
    <source>
        <dbReference type="SAM" id="MobiDB-lite"/>
    </source>
</evidence>
<evidence type="ECO:0000313" key="2">
    <source>
        <dbReference type="EMBL" id="VCX38356.1"/>
    </source>
</evidence>
<name>A0A9X9M741_GULGU</name>
<feature type="region of interest" description="Disordered" evidence="1">
    <location>
        <begin position="18"/>
        <end position="45"/>
    </location>
</feature>
<keyword evidence="3" id="KW-1185">Reference proteome</keyword>
<dbReference type="Proteomes" id="UP000269945">
    <property type="component" value="Unassembled WGS sequence"/>
</dbReference>
<feature type="compositionally biased region" description="Polar residues" evidence="1">
    <location>
        <begin position="26"/>
        <end position="38"/>
    </location>
</feature>
<protein>
    <submittedName>
        <fullName evidence="2">Uncharacterized protein</fullName>
    </submittedName>
</protein>
<evidence type="ECO:0000313" key="3">
    <source>
        <dbReference type="Proteomes" id="UP000269945"/>
    </source>
</evidence>
<comment type="caution">
    <text evidence="2">The sequence shown here is derived from an EMBL/GenBank/DDBJ whole genome shotgun (WGS) entry which is preliminary data.</text>
</comment>
<dbReference type="AlphaFoldDB" id="A0A9X9M741"/>
<dbReference type="EMBL" id="CYRY02043740">
    <property type="protein sequence ID" value="VCX38356.1"/>
    <property type="molecule type" value="Genomic_DNA"/>
</dbReference>